<organism evidence="6 7">
    <name type="scientific">Rhizobium altiplani</name>
    <dbReference type="NCBI Taxonomy" id="1864509"/>
    <lineage>
        <taxon>Bacteria</taxon>
        <taxon>Pseudomonadati</taxon>
        <taxon>Pseudomonadota</taxon>
        <taxon>Alphaproteobacteria</taxon>
        <taxon>Hyphomicrobiales</taxon>
        <taxon>Rhizobiaceae</taxon>
        <taxon>Rhizobium/Agrobacterium group</taxon>
        <taxon>Rhizobium</taxon>
    </lineage>
</organism>
<sequence>MTIGKSRSIAFLGTGLMGAPMARMLLQSGFAVTVWNRNREKAEGLVPDGAVLADTPAAAVKGASVVFTMLTDGKAVEDVLFTQGAAEALDAGAVVIDSSSITPDAARQHASKLAGRGIRHLDAPVSGGVLGAAAGTLAIMAGGDGALVEELADVFAPLGRVTHVGPSGCGQLAKLGNQQIVAITIGAVAEAMLLFEAGGGSREAFRRAIRGGFAESRILDVHGQRMVNRDFGTAGPSKLQLKDLNNIVATAEGLALTLPLTEAVRAEFAEFVEHGGGETDHSGLLLQLEEKNRRSSKG</sequence>
<dbReference type="Gene3D" id="3.40.50.720">
    <property type="entry name" value="NAD(P)-binding Rossmann-like Domain"/>
    <property type="match status" value="1"/>
</dbReference>
<dbReference type="OrthoDB" id="9812907at2"/>
<dbReference type="RefSeq" id="WP_062370763.1">
    <property type="nucleotide sequence ID" value="NZ_LNCD01000078.1"/>
</dbReference>
<dbReference type="Pfam" id="PF03446">
    <property type="entry name" value="NAD_binding_2"/>
    <property type="match status" value="1"/>
</dbReference>
<keyword evidence="7" id="KW-1185">Reference proteome</keyword>
<dbReference type="EMBL" id="LNCD01000078">
    <property type="protein sequence ID" value="KWV51661.1"/>
    <property type="molecule type" value="Genomic_DNA"/>
</dbReference>
<dbReference type="InterPro" id="IPR008927">
    <property type="entry name" value="6-PGluconate_DH-like_C_sf"/>
</dbReference>
<proteinExistence type="predicted"/>
<feature type="active site" evidence="3">
    <location>
        <position position="174"/>
    </location>
</feature>
<feature type="domain" description="6-phosphogluconate dehydrogenase NADP-binding" evidence="4">
    <location>
        <begin position="8"/>
        <end position="165"/>
    </location>
</feature>
<dbReference type="Proteomes" id="UP000068164">
    <property type="component" value="Unassembled WGS sequence"/>
</dbReference>
<gene>
    <name evidence="6" type="ORF">AS026_06285</name>
</gene>
<feature type="domain" description="3-hydroxyisobutyrate dehydrogenase-like NAD-binding" evidence="5">
    <location>
        <begin position="168"/>
        <end position="285"/>
    </location>
</feature>
<name>A0A109JMJ1_9HYPH</name>
<reference evidence="6 7" key="1">
    <citation type="submission" date="2015-11" db="EMBL/GenBank/DDBJ databases">
        <title>Draft Genome Sequence of the Strain BR 10423 (Rhizobium sp.) isolated from nodules of Mimosa pudica.</title>
        <authorList>
            <person name="Barauna A.C."/>
            <person name="Zilli J.E."/>
            <person name="Simoes-Araujo J.L."/>
            <person name="Reis V.M."/>
            <person name="James E.K."/>
            <person name="Reis F.B.Jr."/>
            <person name="Rouws L.F."/>
            <person name="Passos S.R."/>
            <person name="Gois S.R."/>
        </authorList>
    </citation>
    <scope>NUCLEOTIDE SEQUENCE [LARGE SCALE GENOMIC DNA]</scope>
    <source>
        <strain evidence="6 7">BR10423</strain>
    </source>
</reference>
<dbReference type="PANTHER" id="PTHR43060">
    <property type="entry name" value="3-HYDROXYISOBUTYRATE DEHYDROGENASE-LIKE 1, MITOCHONDRIAL-RELATED"/>
    <property type="match status" value="1"/>
</dbReference>
<dbReference type="InterPro" id="IPR036291">
    <property type="entry name" value="NAD(P)-bd_dom_sf"/>
</dbReference>
<evidence type="ECO:0000259" key="4">
    <source>
        <dbReference type="Pfam" id="PF03446"/>
    </source>
</evidence>
<dbReference type="SUPFAM" id="SSF51735">
    <property type="entry name" value="NAD(P)-binding Rossmann-fold domains"/>
    <property type="match status" value="1"/>
</dbReference>
<dbReference type="Gene3D" id="1.10.1040.10">
    <property type="entry name" value="N-(1-d-carboxylethyl)-l-norvaline Dehydrogenase, domain 2"/>
    <property type="match status" value="1"/>
</dbReference>
<accession>A0A109JMJ1</accession>
<protein>
    <submittedName>
        <fullName evidence="6">2-hydroxy-3-oxopropionate reductase</fullName>
    </submittedName>
</protein>
<dbReference type="InterPro" id="IPR015815">
    <property type="entry name" value="HIBADH-related"/>
</dbReference>
<evidence type="ECO:0000259" key="5">
    <source>
        <dbReference type="Pfam" id="PF14833"/>
    </source>
</evidence>
<comment type="caution">
    <text evidence="6">The sequence shown here is derived from an EMBL/GenBank/DDBJ whole genome shotgun (WGS) entry which is preliminary data.</text>
</comment>
<dbReference type="PIRSF" id="PIRSF000103">
    <property type="entry name" value="HIBADH"/>
    <property type="match status" value="1"/>
</dbReference>
<dbReference type="PANTHER" id="PTHR43060:SF15">
    <property type="entry name" value="3-HYDROXYISOBUTYRATE DEHYDROGENASE-LIKE 1, MITOCHONDRIAL-RELATED"/>
    <property type="match status" value="1"/>
</dbReference>
<dbReference type="InterPro" id="IPR029154">
    <property type="entry name" value="HIBADH-like_NADP-bd"/>
</dbReference>
<dbReference type="Pfam" id="PF14833">
    <property type="entry name" value="NAD_binding_11"/>
    <property type="match status" value="1"/>
</dbReference>
<evidence type="ECO:0000256" key="1">
    <source>
        <dbReference type="ARBA" id="ARBA00023002"/>
    </source>
</evidence>
<dbReference type="GO" id="GO:0051287">
    <property type="term" value="F:NAD binding"/>
    <property type="evidence" value="ECO:0007669"/>
    <property type="project" value="InterPro"/>
</dbReference>
<dbReference type="SUPFAM" id="SSF48179">
    <property type="entry name" value="6-phosphogluconate dehydrogenase C-terminal domain-like"/>
    <property type="match status" value="1"/>
</dbReference>
<dbReference type="GO" id="GO:0050661">
    <property type="term" value="F:NADP binding"/>
    <property type="evidence" value="ECO:0007669"/>
    <property type="project" value="InterPro"/>
</dbReference>
<evidence type="ECO:0000256" key="3">
    <source>
        <dbReference type="PIRSR" id="PIRSR000103-1"/>
    </source>
</evidence>
<keyword evidence="2" id="KW-0520">NAD</keyword>
<dbReference type="InterPro" id="IPR006115">
    <property type="entry name" value="6PGDH_NADP-bd"/>
</dbReference>
<dbReference type="AlphaFoldDB" id="A0A109JMJ1"/>
<keyword evidence="1" id="KW-0560">Oxidoreductase</keyword>
<evidence type="ECO:0000313" key="7">
    <source>
        <dbReference type="Proteomes" id="UP000068164"/>
    </source>
</evidence>
<evidence type="ECO:0000313" key="6">
    <source>
        <dbReference type="EMBL" id="KWV51661.1"/>
    </source>
</evidence>
<dbReference type="GO" id="GO:0016491">
    <property type="term" value="F:oxidoreductase activity"/>
    <property type="evidence" value="ECO:0007669"/>
    <property type="project" value="UniProtKB-KW"/>
</dbReference>
<dbReference type="InterPro" id="IPR013328">
    <property type="entry name" value="6PGD_dom2"/>
</dbReference>
<evidence type="ECO:0000256" key="2">
    <source>
        <dbReference type="ARBA" id="ARBA00023027"/>
    </source>
</evidence>